<proteinExistence type="inferred from homology"/>
<dbReference type="GO" id="GO:0022857">
    <property type="term" value="F:transmembrane transporter activity"/>
    <property type="evidence" value="ECO:0007669"/>
    <property type="project" value="InterPro"/>
</dbReference>
<dbReference type="GO" id="GO:0016020">
    <property type="term" value="C:membrane"/>
    <property type="evidence" value="ECO:0007669"/>
    <property type="project" value="UniProtKB-SubCell"/>
</dbReference>
<evidence type="ECO:0000313" key="8">
    <source>
        <dbReference type="EMBL" id="GJM88579.1"/>
    </source>
</evidence>
<organism evidence="8 9">
    <name type="scientific">Eleusine coracana subsp. coracana</name>
    <dbReference type="NCBI Taxonomy" id="191504"/>
    <lineage>
        <taxon>Eukaryota</taxon>
        <taxon>Viridiplantae</taxon>
        <taxon>Streptophyta</taxon>
        <taxon>Embryophyta</taxon>
        <taxon>Tracheophyta</taxon>
        <taxon>Spermatophyta</taxon>
        <taxon>Magnoliopsida</taxon>
        <taxon>Liliopsida</taxon>
        <taxon>Poales</taxon>
        <taxon>Poaceae</taxon>
        <taxon>PACMAD clade</taxon>
        <taxon>Chloridoideae</taxon>
        <taxon>Cynodonteae</taxon>
        <taxon>Eleusininae</taxon>
        <taxon>Eleusine</taxon>
    </lineage>
</organism>
<dbReference type="PANTHER" id="PTHR11654">
    <property type="entry name" value="OLIGOPEPTIDE TRANSPORTER-RELATED"/>
    <property type="match status" value="1"/>
</dbReference>
<evidence type="ECO:0000256" key="3">
    <source>
        <dbReference type="ARBA" id="ARBA00022692"/>
    </source>
</evidence>
<dbReference type="Gene3D" id="1.20.1250.20">
    <property type="entry name" value="MFS general substrate transporter like domains"/>
    <property type="match status" value="1"/>
</dbReference>
<reference evidence="8" key="1">
    <citation type="journal article" date="2018" name="DNA Res.">
        <title>Multiple hybrid de novo genome assembly of finger millet, an orphan allotetraploid crop.</title>
        <authorList>
            <person name="Hatakeyama M."/>
            <person name="Aluri S."/>
            <person name="Balachadran M.T."/>
            <person name="Sivarajan S.R."/>
            <person name="Patrignani A."/>
            <person name="Gruter S."/>
            <person name="Poveda L."/>
            <person name="Shimizu-Inatsugi R."/>
            <person name="Baeten J."/>
            <person name="Francoijs K.J."/>
            <person name="Nataraja K.N."/>
            <person name="Reddy Y.A.N."/>
            <person name="Phadnis S."/>
            <person name="Ravikumar R.L."/>
            <person name="Schlapbach R."/>
            <person name="Sreeman S.M."/>
            <person name="Shimizu K.K."/>
        </authorList>
    </citation>
    <scope>NUCLEOTIDE SEQUENCE</scope>
</reference>
<dbReference type="SUPFAM" id="SSF103473">
    <property type="entry name" value="MFS general substrate transporter"/>
    <property type="match status" value="1"/>
</dbReference>
<feature type="compositionally biased region" description="Polar residues" evidence="6">
    <location>
        <begin position="1"/>
        <end position="21"/>
    </location>
</feature>
<feature type="transmembrane region" description="Helical" evidence="7">
    <location>
        <begin position="519"/>
        <end position="539"/>
    </location>
</feature>
<feature type="transmembrane region" description="Helical" evidence="7">
    <location>
        <begin position="232"/>
        <end position="255"/>
    </location>
</feature>
<evidence type="ECO:0000256" key="1">
    <source>
        <dbReference type="ARBA" id="ARBA00004141"/>
    </source>
</evidence>
<keyword evidence="5 7" id="KW-0472">Membrane</keyword>
<dbReference type="Pfam" id="PF00854">
    <property type="entry name" value="PTR2"/>
    <property type="match status" value="1"/>
</dbReference>
<comment type="subcellular location">
    <subcellularLocation>
        <location evidence="1">Membrane</location>
        <topology evidence="1">Multi-pass membrane protein</topology>
    </subcellularLocation>
</comment>
<feature type="transmembrane region" description="Helical" evidence="7">
    <location>
        <begin position="359"/>
        <end position="384"/>
    </location>
</feature>
<feature type="transmembrane region" description="Helical" evidence="7">
    <location>
        <begin position="334"/>
        <end position="353"/>
    </location>
</feature>
<evidence type="ECO:0000313" key="9">
    <source>
        <dbReference type="Proteomes" id="UP001054889"/>
    </source>
</evidence>
<evidence type="ECO:0000256" key="5">
    <source>
        <dbReference type="ARBA" id="ARBA00023136"/>
    </source>
</evidence>
<feature type="transmembrane region" description="Helical" evidence="7">
    <location>
        <begin position="687"/>
        <end position="709"/>
    </location>
</feature>
<evidence type="ECO:0000256" key="6">
    <source>
        <dbReference type="SAM" id="MobiDB-lite"/>
    </source>
</evidence>
<gene>
    <name evidence="8" type="primary">ga04656</name>
    <name evidence="8" type="ORF">PR202_ga04656</name>
</gene>
<evidence type="ECO:0008006" key="10">
    <source>
        <dbReference type="Google" id="ProtNLM"/>
    </source>
</evidence>
<evidence type="ECO:0000256" key="4">
    <source>
        <dbReference type="ARBA" id="ARBA00022989"/>
    </source>
</evidence>
<dbReference type="InterPro" id="IPR036259">
    <property type="entry name" value="MFS_trans_sf"/>
</dbReference>
<feature type="compositionally biased region" description="Basic and acidic residues" evidence="6">
    <location>
        <begin position="34"/>
        <end position="54"/>
    </location>
</feature>
<accession>A0AAV5BS55</accession>
<protein>
    <recommendedName>
        <fullName evidence="10">Protein NRT1/ PTR FAMILY 3.1</fullName>
    </recommendedName>
</protein>
<feature type="transmembrane region" description="Helical" evidence="7">
    <location>
        <begin position="600"/>
        <end position="621"/>
    </location>
</feature>
<feature type="region of interest" description="Disordered" evidence="6">
    <location>
        <begin position="111"/>
        <end position="130"/>
    </location>
</feature>
<dbReference type="AlphaFoldDB" id="A0AAV5BS55"/>
<evidence type="ECO:0000256" key="7">
    <source>
        <dbReference type="SAM" id="Phobius"/>
    </source>
</evidence>
<feature type="region of interest" description="Disordered" evidence="6">
    <location>
        <begin position="1"/>
        <end position="55"/>
    </location>
</feature>
<name>A0AAV5BS55_ELECO</name>
<reference evidence="8" key="2">
    <citation type="submission" date="2021-12" db="EMBL/GenBank/DDBJ databases">
        <title>Resequencing data analysis of finger millet.</title>
        <authorList>
            <person name="Hatakeyama M."/>
            <person name="Aluri S."/>
            <person name="Balachadran M.T."/>
            <person name="Sivarajan S.R."/>
            <person name="Poveda L."/>
            <person name="Shimizu-Inatsugi R."/>
            <person name="Schlapbach R."/>
            <person name="Sreeman S.M."/>
            <person name="Shimizu K.K."/>
        </authorList>
    </citation>
    <scope>NUCLEOTIDE SEQUENCE</scope>
</reference>
<feature type="transmembrane region" description="Helical" evidence="7">
    <location>
        <begin position="559"/>
        <end position="580"/>
    </location>
</feature>
<comment type="similarity">
    <text evidence="2">Belongs to the major facilitator superfamily. Proton-dependent oligopeptide transporter (POT/PTR) (TC 2.A.17) family.</text>
</comment>
<dbReference type="EMBL" id="BQKI01000002">
    <property type="protein sequence ID" value="GJM88579.1"/>
    <property type="molecule type" value="Genomic_DNA"/>
</dbReference>
<dbReference type="Proteomes" id="UP001054889">
    <property type="component" value="Unassembled WGS sequence"/>
</dbReference>
<keyword evidence="3 7" id="KW-0812">Transmembrane</keyword>
<dbReference type="InterPro" id="IPR000109">
    <property type="entry name" value="POT_fam"/>
</dbReference>
<comment type="caution">
    <text evidence="8">The sequence shown here is derived from an EMBL/GenBank/DDBJ whole genome shotgun (WGS) entry which is preliminary data.</text>
</comment>
<evidence type="ECO:0000256" key="2">
    <source>
        <dbReference type="ARBA" id="ARBA00005982"/>
    </source>
</evidence>
<keyword evidence="9" id="KW-1185">Reference proteome</keyword>
<feature type="transmembrane region" description="Helical" evidence="7">
    <location>
        <begin position="642"/>
        <end position="667"/>
    </location>
</feature>
<sequence length="748" mass="81776">MLPPWSSQASPPKSGTSSRPVRSSGHDGPLPLPRPDRSRRLPDHAPHLQDDDTSSRIVRLIAGKSPQPPGSCSLPSPHRRAPIRSPTFIRACEAHASRIHSSNKRVLCRDYGDHNGSSGQKRRWGAEEEGERRVQDHAVHTRPNFGGATNCIQYAVLHFRVADESHVSCIAVNEICDRFATAGFAANLITYLTQQLHLPLVEASNTLTNFSGTSSLTPILGALAADSFAGRFWTIMAGSVFYQIGMLGLVVSALLPSLRPPPCSPPATPCQRASGLQLAVLYLSLLCTSLGSGGIRPCVVAFGADQFEQHDQKHESVAEAVAAETERKRRYFNLYFFTMGFAVLLALTVVVYIQENVGWGWGFGIPAIAMFMSILVFLFGYPLYVRLKPGGSPFTRLTQVVAAALKKRSAAVPEDAGMLYQDKELDALISTNGRLLHTNQLTFFDRAAIVTPGDITSSGKPDLWRLSTVHRVEELKSIIRLLPIWSAGIMLATAGSHNYSFTVMQARTMNRHVAGHFEIPPATLSIFSTTAMLVGLALYDRAFVPLARRFTGLKSGITYFQRMGIGLAISVVSVGTAALVETKRRTVAAEHGLVDNPAAVVPISVFWLVPQFAIHGIGDAFSSVGHMEFLYDQAPESMRSSAAALFWLAGSLGNYMGTVLVTVVQRATRGRGDWLQDNINRGRIDNYYWLVTCIMVLNLGYYLICFHFYTMKPLEVADEHGGDQDKECELPSIHQNGSRGRRDAGGLV</sequence>
<keyword evidence="4 7" id="KW-1133">Transmembrane helix</keyword>
<feature type="region of interest" description="Disordered" evidence="6">
    <location>
        <begin position="725"/>
        <end position="748"/>
    </location>
</feature>